<evidence type="ECO:0000256" key="3">
    <source>
        <dbReference type="ARBA" id="ARBA00023004"/>
    </source>
</evidence>
<organism evidence="4 5">
    <name type="scientific">Steinernema hermaphroditum</name>
    <dbReference type="NCBI Taxonomy" id="289476"/>
    <lineage>
        <taxon>Eukaryota</taxon>
        <taxon>Metazoa</taxon>
        <taxon>Ecdysozoa</taxon>
        <taxon>Nematoda</taxon>
        <taxon>Chromadorea</taxon>
        <taxon>Rhabditida</taxon>
        <taxon>Tylenchina</taxon>
        <taxon>Panagrolaimomorpha</taxon>
        <taxon>Strongyloidoidea</taxon>
        <taxon>Steinernematidae</taxon>
        <taxon>Steinernema</taxon>
    </lineage>
</organism>
<dbReference type="GO" id="GO:0019825">
    <property type="term" value="F:oxygen binding"/>
    <property type="evidence" value="ECO:0007669"/>
    <property type="project" value="InterPro"/>
</dbReference>
<sequence length="409" mass="46882">MTDGMSPDLAERLHELSIVVPIRRIRPQEVRRNQHHRASFDEGIVMLKPVVEVQPRRANSYRMNGVEKSKSYRCSRGSSSGFLTERHVRSLDAAQPRHNSVANITYHGNPSLSEPPSARSYRTCPINTEQFYQRQQEAPTRLLPKQRQFSVQQDYYQPPQIVTRTPPAHPRSEMIRRSSGMALMAREWKSDEMVERPHMKKSVAVDVPSCSTGLLRQFFVSDNVVAPAESSGRKFTLLTITPKQRRALKASHAALKSSGSWLKLFEQIFRRLESKCPEIRSIFLTTAFVNSLSRERDTPPLVKTEHDHCKCLVVIMEELIYSDDLDTSIAALRLYGEKHAQMRESGFTPQMIEQFGEIAVSVIVAQDIIKYNHEAVKAWRLFLACVTDEMRVGYEKHTKMSERRSSKAQ</sequence>
<evidence type="ECO:0000313" key="5">
    <source>
        <dbReference type="Proteomes" id="UP001175271"/>
    </source>
</evidence>
<dbReference type="InterPro" id="IPR009050">
    <property type="entry name" value="Globin-like_sf"/>
</dbReference>
<comment type="caution">
    <text evidence="4">The sequence shown here is derived from an EMBL/GenBank/DDBJ whole genome shotgun (WGS) entry which is preliminary data.</text>
</comment>
<dbReference type="Gene3D" id="1.10.490.10">
    <property type="entry name" value="Globins"/>
    <property type="match status" value="1"/>
</dbReference>
<dbReference type="PANTHER" id="PTHR46458:SF12">
    <property type="entry name" value="GLOBIN FAMILY PROFILE DOMAIN-CONTAINING PROTEIN"/>
    <property type="match status" value="1"/>
</dbReference>
<keyword evidence="1" id="KW-0349">Heme</keyword>
<dbReference type="InterPro" id="IPR012292">
    <property type="entry name" value="Globin/Proto"/>
</dbReference>
<evidence type="ECO:0008006" key="6">
    <source>
        <dbReference type="Google" id="ProtNLM"/>
    </source>
</evidence>
<dbReference type="SUPFAM" id="SSF46458">
    <property type="entry name" value="Globin-like"/>
    <property type="match status" value="1"/>
</dbReference>
<evidence type="ECO:0000313" key="4">
    <source>
        <dbReference type="EMBL" id="KAK0393677.1"/>
    </source>
</evidence>
<keyword evidence="3" id="KW-0408">Iron</keyword>
<gene>
    <name evidence="4" type="ORF">QR680_000348</name>
</gene>
<proteinExistence type="predicted"/>
<dbReference type="Proteomes" id="UP001175271">
    <property type="component" value="Unassembled WGS sequence"/>
</dbReference>
<keyword evidence="2" id="KW-0479">Metal-binding</keyword>
<dbReference type="AlphaFoldDB" id="A0AA39LDX8"/>
<evidence type="ECO:0000256" key="2">
    <source>
        <dbReference type="ARBA" id="ARBA00022723"/>
    </source>
</evidence>
<accession>A0AA39LDX8</accession>
<dbReference type="CDD" id="cd01040">
    <property type="entry name" value="Mb-like"/>
    <property type="match status" value="1"/>
</dbReference>
<evidence type="ECO:0000256" key="1">
    <source>
        <dbReference type="ARBA" id="ARBA00022617"/>
    </source>
</evidence>
<reference evidence="4" key="1">
    <citation type="submission" date="2023-06" db="EMBL/GenBank/DDBJ databases">
        <title>Genomic analysis of the entomopathogenic nematode Steinernema hermaphroditum.</title>
        <authorList>
            <person name="Schwarz E.M."/>
            <person name="Heppert J.K."/>
            <person name="Baniya A."/>
            <person name="Schwartz H.T."/>
            <person name="Tan C.-H."/>
            <person name="Antoshechkin I."/>
            <person name="Sternberg P.W."/>
            <person name="Goodrich-Blair H."/>
            <person name="Dillman A.R."/>
        </authorList>
    </citation>
    <scope>NUCLEOTIDE SEQUENCE</scope>
    <source>
        <strain evidence="4">PS9179</strain>
        <tissue evidence="4">Whole animal</tissue>
    </source>
</reference>
<dbReference type="GO" id="GO:0020037">
    <property type="term" value="F:heme binding"/>
    <property type="evidence" value="ECO:0007669"/>
    <property type="project" value="InterPro"/>
</dbReference>
<protein>
    <recommendedName>
        <fullName evidence="6">Globin family profile domain-containing protein</fullName>
    </recommendedName>
</protein>
<dbReference type="EMBL" id="JAUCMV010000005">
    <property type="protein sequence ID" value="KAK0393677.1"/>
    <property type="molecule type" value="Genomic_DNA"/>
</dbReference>
<name>A0AA39LDX8_9BILA</name>
<dbReference type="GO" id="GO:0046872">
    <property type="term" value="F:metal ion binding"/>
    <property type="evidence" value="ECO:0007669"/>
    <property type="project" value="UniProtKB-KW"/>
</dbReference>
<dbReference type="InterPro" id="IPR044399">
    <property type="entry name" value="Mb-like_M"/>
</dbReference>
<keyword evidence="5" id="KW-1185">Reference proteome</keyword>
<dbReference type="InterPro" id="IPR050532">
    <property type="entry name" value="Globin-like_OT"/>
</dbReference>
<dbReference type="PANTHER" id="PTHR46458">
    <property type="entry name" value="BLR2807 PROTEIN"/>
    <property type="match status" value="1"/>
</dbReference>